<feature type="chain" id="PRO_5014825026" description="Bacterial repeat domain-containing protein" evidence="2">
    <location>
        <begin position="24"/>
        <end position="811"/>
    </location>
</feature>
<dbReference type="EMBL" id="PFDW01000052">
    <property type="protein sequence ID" value="PJE58113.1"/>
    <property type="molecule type" value="Genomic_DNA"/>
</dbReference>
<evidence type="ECO:0000256" key="1">
    <source>
        <dbReference type="SAM" id="Phobius"/>
    </source>
</evidence>
<dbReference type="InterPro" id="IPR044060">
    <property type="entry name" value="Bacterial_rp_domain"/>
</dbReference>
<feature type="transmembrane region" description="Helical" evidence="1">
    <location>
        <begin position="438"/>
        <end position="457"/>
    </location>
</feature>
<keyword evidence="1" id="KW-0472">Membrane</keyword>
<evidence type="ECO:0000256" key="2">
    <source>
        <dbReference type="SAM" id="SignalP"/>
    </source>
</evidence>
<evidence type="ECO:0000313" key="4">
    <source>
        <dbReference type="EMBL" id="PJE58113.1"/>
    </source>
</evidence>
<keyword evidence="1" id="KW-1133">Transmembrane helix</keyword>
<keyword evidence="2" id="KW-0732">Signal</keyword>
<comment type="caution">
    <text evidence="4">The sequence shown here is derived from an EMBL/GenBank/DDBJ whole genome shotgun (WGS) entry which is preliminary data.</text>
</comment>
<proteinExistence type="predicted"/>
<protein>
    <recommendedName>
        <fullName evidence="3">Bacterial repeat domain-containing protein</fullName>
    </recommendedName>
</protein>
<feature type="non-terminal residue" evidence="4">
    <location>
        <position position="811"/>
    </location>
</feature>
<sequence length="811" mass="91607">MKKIIIKLLLISAFLSYAGFAAAAENEQPLEIKEMSFNNDKQNLSLNIELSITNVSDFEIPDLGWMFSLNAVPRFNELEEVYVRQPIVEYSLLDKTKFFSLAPGESKDIKLSLGYSSFLPGGQYELQVAFIDKNSNFFDSHVKIIDLDQSGNYLNFSNCQVTRDGIVFAPEAGANVDAGSIFDFTCDVNGLENFSGSKIFYPEVSIRELNLFDYSNGDYFIKNELDSIDFSSDNKLSIKITAVQQPRAYQGAIRLLSGDERSPVTAFQTFRYVVRGEGARISSLFLDKTYYQKGDQALVNYEFFVSPDLYWSTRIEDSRRENGTALNANLKFSIFSDVGYKPLLCGEALKETGDMQFVSSISGSISVDIKKTCKNPKIVFSIENDGAVLSSYQYTLETLGKDLLAEADNSIIFIIIIGAVIILGLIFFLWNKSKRPQLPVALVVISLVTISLVYHYSNNINLAQARKQYEGNSMLHVHQNEDNFVVMKKLKKSSGDLNLPHNDDLSGKQFEFSYDTVDNSCSNNDADMFVRYGWFLRDKDSKLIKDRVIEKTIQEKSKDNGYSKTVTHSFKPSKSVSLKISKAPYRMIWDYRVAMFGEVSSYSYNLSTSTNLAFRIPIPDEFDWRIYPARATDKKVTGGDGFYYLESDSTFNNEEKDKAFENAYDITKPDFTTGENVTDNRCKSCVRDPKVRDPGYSSLRSIFPLTQEWKINVYTVLTVKIKKYDDFYDVGGTVTAKNINEINCGDICTHRYTNAKEVKDVTLTATPNANSEFAYWDGDCQGSETTCVVNTGQNIDVKAHFELKRPSLSVT</sequence>
<dbReference type="Pfam" id="PF18998">
    <property type="entry name" value="Flg_new_2"/>
    <property type="match status" value="1"/>
</dbReference>
<feature type="signal peptide" evidence="2">
    <location>
        <begin position="1"/>
        <end position="23"/>
    </location>
</feature>
<reference evidence="5" key="1">
    <citation type="submission" date="2017-09" db="EMBL/GenBank/DDBJ databases">
        <title>Depth-based differentiation of microbial function through sediment-hosted aquifers and enrichment of novel symbionts in the deep terrestrial subsurface.</title>
        <authorList>
            <person name="Probst A.J."/>
            <person name="Ladd B."/>
            <person name="Jarett J.K."/>
            <person name="Geller-Mcgrath D.E."/>
            <person name="Sieber C.M.K."/>
            <person name="Emerson J.B."/>
            <person name="Anantharaman K."/>
            <person name="Thomas B.C."/>
            <person name="Malmstrom R."/>
            <person name="Stieglmeier M."/>
            <person name="Klingl A."/>
            <person name="Woyke T."/>
            <person name="Ryan C.M."/>
            <person name="Banfield J.F."/>
        </authorList>
    </citation>
    <scope>NUCLEOTIDE SEQUENCE [LARGE SCALE GENOMIC DNA]</scope>
</reference>
<name>A0A2M8KDZ2_9BACT</name>
<feature type="domain" description="Bacterial repeat" evidence="3">
    <location>
        <begin position="757"/>
        <end position="803"/>
    </location>
</feature>
<feature type="transmembrane region" description="Helical" evidence="1">
    <location>
        <begin position="411"/>
        <end position="431"/>
    </location>
</feature>
<dbReference type="Proteomes" id="UP000231450">
    <property type="component" value="Unassembled WGS sequence"/>
</dbReference>
<evidence type="ECO:0000313" key="5">
    <source>
        <dbReference type="Proteomes" id="UP000231450"/>
    </source>
</evidence>
<accession>A0A2M8KDZ2</accession>
<dbReference type="AlphaFoldDB" id="A0A2M8KDZ2"/>
<organism evidence="4 5">
    <name type="scientific">Candidatus Portnoybacteria bacterium CG10_big_fil_rev_8_21_14_0_10_36_7</name>
    <dbReference type="NCBI Taxonomy" id="1974812"/>
    <lineage>
        <taxon>Bacteria</taxon>
        <taxon>Candidatus Portnoyibacteriota</taxon>
    </lineage>
</organism>
<keyword evidence="1" id="KW-0812">Transmembrane</keyword>
<gene>
    <name evidence="4" type="ORF">COU81_02515</name>
</gene>
<evidence type="ECO:0000259" key="3">
    <source>
        <dbReference type="Pfam" id="PF18998"/>
    </source>
</evidence>